<dbReference type="AlphaFoldDB" id="A0A0F9R3Z5"/>
<dbReference type="EMBL" id="LAZR01001165">
    <property type="protein sequence ID" value="KKN49509.1"/>
    <property type="molecule type" value="Genomic_DNA"/>
</dbReference>
<organism evidence="1">
    <name type="scientific">marine sediment metagenome</name>
    <dbReference type="NCBI Taxonomy" id="412755"/>
    <lineage>
        <taxon>unclassified sequences</taxon>
        <taxon>metagenomes</taxon>
        <taxon>ecological metagenomes</taxon>
    </lineage>
</organism>
<evidence type="ECO:0000313" key="1">
    <source>
        <dbReference type="EMBL" id="KKN49509.1"/>
    </source>
</evidence>
<gene>
    <name evidence="1" type="ORF">LCGC14_0642160</name>
</gene>
<proteinExistence type="predicted"/>
<reference evidence="1" key="1">
    <citation type="journal article" date="2015" name="Nature">
        <title>Complex archaea that bridge the gap between prokaryotes and eukaryotes.</title>
        <authorList>
            <person name="Spang A."/>
            <person name="Saw J.H."/>
            <person name="Jorgensen S.L."/>
            <person name="Zaremba-Niedzwiedzka K."/>
            <person name="Martijn J."/>
            <person name="Lind A.E."/>
            <person name="van Eijk R."/>
            <person name="Schleper C."/>
            <person name="Guy L."/>
            <person name="Ettema T.J."/>
        </authorList>
    </citation>
    <scope>NUCLEOTIDE SEQUENCE</scope>
</reference>
<name>A0A0F9R3Z5_9ZZZZ</name>
<comment type="caution">
    <text evidence="1">The sequence shown here is derived from an EMBL/GenBank/DDBJ whole genome shotgun (WGS) entry which is preliminary data.</text>
</comment>
<protein>
    <submittedName>
        <fullName evidence="1">Uncharacterized protein</fullName>
    </submittedName>
</protein>
<accession>A0A0F9R3Z5</accession>
<sequence>MDCKHEKIDTWVCIDEKVYYECHECKEDIPREDVIILTKAQHQLMQDMAKAGREFRLLEIGKGDAWDTDAIKSMGEDATQVDKARLKLDKALDALDKGNNERGL</sequence>